<name>A0A1E7KMD0_9ACTN</name>
<feature type="domain" description="HTH araC/xylS-type" evidence="4">
    <location>
        <begin position="16"/>
        <end position="115"/>
    </location>
</feature>
<gene>
    <name evidence="5" type="ORF">AN216_03880</name>
</gene>
<dbReference type="PRINTS" id="PR00032">
    <property type="entry name" value="HTHARAC"/>
</dbReference>
<dbReference type="SUPFAM" id="SSF46689">
    <property type="entry name" value="Homeodomain-like"/>
    <property type="match status" value="1"/>
</dbReference>
<evidence type="ECO:0000256" key="3">
    <source>
        <dbReference type="ARBA" id="ARBA00023163"/>
    </source>
</evidence>
<dbReference type="STRING" id="1075402.AN216_03880"/>
<dbReference type="Gene3D" id="1.10.10.60">
    <property type="entry name" value="Homeodomain-like"/>
    <property type="match status" value="1"/>
</dbReference>
<evidence type="ECO:0000256" key="1">
    <source>
        <dbReference type="ARBA" id="ARBA00023015"/>
    </source>
</evidence>
<dbReference type="RefSeq" id="WP_139140848.1">
    <property type="nucleotide sequence ID" value="NZ_LJGU01000104.1"/>
</dbReference>
<dbReference type="AlphaFoldDB" id="A0A1E7KMD0"/>
<dbReference type="PANTHER" id="PTHR43280">
    <property type="entry name" value="ARAC-FAMILY TRANSCRIPTIONAL REGULATOR"/>
    <property type="match status" value="1"/>
</dbReference>
<dbReference type="Proteomes" id="UP000176101">
    <property type="component" value="Unassembled WGS sequence"/>
</dbReference>
<feature type="non-terminal residue" evidence="5">
    <location>
        <position position="1"/>
    </location>
</feature>
<dbReference type="InterPro" id="IPR009057">
    <property type="entry name" value="Homeodomain-like_sf"/>
</dbReference>
<keyword evidence="3" id="KW-0804">Transcription</keyword>
<reference evidence="5 6" key="1">
    <citation type="journal article" date="2016" name="Front. Microbiol.">
        <title>Comparative Genomics Analysis of Streptomyces Species Reveals Their Adaptation to the Marine Environment and Their Diversity at the Genomic Level.</title>
        <authorList>
            <person name="Tian X."/>
            <person name="Zhang Z."/>
            <person name="Yang T."/>
            <person name="Chen M."/>
            <person name="Li J."/>
            <person name="Chen F."/>
            <person name="Yang J."/>
            <person name="Li W."/>
            <person name="Zhang B."/>
            <person name="Zhang Z."/>
            <person name="Wu J."/>
            <person name="Zhang C."/>
            <person name="Long L."/>
            <person name="Xiao J."/>
        </authorList>
    </citation>
    <scope>NUCLEOTIDE SEQUENCE [LARGE SCALE GENOMIC DNA]</scope>
    <source>
        <strain evidence="5 6">SCSIO 02100</strain>
    </source>
</reference>
<dbReference type="InterPro" id="IPR018060">
    <property type="entry name" value="HTH_AraC"/>
</dbReference>
<dbReference type="OrthoDB" id="9799345at2"/>
<dbReference type="PROSITE" id="PS01124">
    <property type="entry name" value="HTH_ARAC_FAMILY_2"/>
    <property type="match status" value="1"/>
</dbReference>
<sequence length="130" mass="13797">GPAQVGPSPAVAALSRRFAELLAREGPGAGHSVRELAGVLGVSVSYLSEAVKSATGRTPAQLVRDAQVLEAKRLLSGTDLTVQRVARDAGFADAAYFCRFFRRETGLSPGEFRRAVVRNHHAPRSLSIDA</sequence>
<dbReference type="SMART" id="SM00342">
    <property type="entry name" value="HTH_ARAC"/>
    <property type="match status" value="1"/>
</dbReference>
<dbReference type="PROSITE" id="PS00041">
    <property type="entry name" value="HTH_ARAC_FAMILY_1"/>
    <property type="match status" value="1"/>
</dbReference>
<keyword evidence="1" id="KW-0805">Transcription regulation</keyword>
<dbReference type="GO" id="GO:0043565">
    <property type="term" value="F:sequence-specific DNA binding"/>
    <property type="evidence" value="ECO:0007669"/>
    <property type="project" value="InterPro"/>
</dbReference>
<dbReference type="GO" id="GO:0003700">
    <property type="term" value="F:DNA-binding transcription factor activity"/>
    <property type="evidence" value="ECO:0007669"/>
    <property type="project" value="InterPro"/>
</dbReference>
<evidence type="ECO:0000256" key="2">
    <source>
        <dbReference type="ARBA" id="ARBA00023125"/>
    </source>
</evidence>
<dbReference type="InterPro" id="IPR018062">
    <property type="entry name" value="HTH_AraC-typ_CS"/>
</dbReference>
<keyword evidence="6" id="KW-1185">Reference proteome</keyword>
<dbReference type="Pfam" id="PF12833">
    <property type="entry name" value="HTH_18"/>
    <property type="match status" value="1"/>
</dbReference>
<dbReference type="PATRIC" id="fig|1075402.3.peg.3428"/>
<proteinExistence type="predicted"/>
<evidence type="ECO:0000259" key="4">
    <source>
        <dbReference type="PROSITE" id="PS01124"/>
    </source>
</evidence>
<dbReference type="PANTHER" id="PTHR43280:SF32">
    <property type="entry name" value="TRANSCRIPTIONAL REGULATORY PROTEIN"/>
    <property type="match status" value="1"/>
</dbReference>
<organism evidence="5 6">
    <name type="scientific">Streptomyces oceani</name>
    <dbReference type="NCBI Taxonomy" id="1075402"/>
    <lineage>
        <taxon>Bacteria</taxon>
        <taxon>Bacillati</taxon>
        <taxon>Actinomycetota</taxon>
        <taxon>Actinomycetes</taxon>
        <taxon>Kitasatosporales</taxon>
        <taxon>Streptomycetaceae</taxon>
        <taxon>Streptomyces</taxon>
    </lineage>
</organism>
<protein>
    <submittedName>
        <fullName evidence="5">AraC family transcriptional regulator</fullName>
    </submittedName>
</protein>
<dbReference type="InterPro" id="IPR020449">
    <property type="entry name" value="Tscrpt_reg_AraC-type_HTH"/>
</dbReference>
<keyword evidence="2" id="KW-0238">DNA-binding</keyword>
<evidence type="ECO:0000313" key="6">
    <source>
        <dbReference type="Proteomes" id="UP000176101"/>
    </source>
</evidence>
<evidence type="ECO:0000313" key="5">
    <source>
        <dbReference type="EMBL" id="OEV05139.1"/>
    </source>
</evidence>
<dbReference type="EMBL" id="LJGU01000104">
    <property type="protein sequence ID" value="OEV05139.1"/>
    <property type="molecule type" value="Genomic_DNA"/>
</dbReference>
<accession>A0A1E7KMD0</accession>
<comment type="caution">
    <text evidence="5">The sequence shown here is derived from an EMBL/GenBank/DDBJ whole genome shotgun (WGS) entry which is preliminary data.</text>
</comment>